<reference evidence="2 3" key="1">
    <citation type="journal article" date="2016" name="PLoS ONE">
        <title>Sequence Assembly of Yarrowia lipolytica Strain W29/CLIB89 Shows Transposable Element Diversity.</title>
        <authorList>
            <person name="Magnan C."/>
            <person name="Yu J."/>
            <person name="Chang I."/>
            <person name="Jahn E."/>
            <person name="Kanomata Y."/>
            <person name="Wu J."/>
            <person name="Zeller M."/>
            <person name="Oakes M."/>
            <person name="Baldi P."/>
            <person name="Sandmeyer S."/>
        </authorList>
    </citation>
    <scope>NUCLEOTIDE SEQUENCE [LARGE SCALE GENOMIC DNA]</scope>
    <source>
        <strain evidence="3">CLIB89(W29)</strain>
    </source>
</reference>
<organism evidence="2 3">
    <name type="scientific">Yarrowia lipolytica</name>
    <name type="common">Candida lipolytica</name>
    <dbReference type="NCBI Taxonomy" id="4952"/>
    <lineage>
        <taxon>Eukaryota</taxon>
        <taxon>Fungi</taxon>
        <taxon>Dikarya</taxon>
        <taxon>Ascomycota</taxon>
        <taxon>Saccharomycotina</taxon>
        <taxon>Dipodascomycetes</taxon>
        <taxon>Dipodascales</taxon>
        <taxon>Dipodascales incertae sedis</taxon>
        <taxon>Yarrowia</taxon>
    </lineage>
</organism>
<evidence type="ECO:0000313" key="3">
    <source>
        <dbReference type="Proteomes" id="UP000182444"/>
    </source>
</evidence>
<dbReference type="Proteomes" id="UP000182444">
    <property type="component" value="Chromosome 1F"/>
</dbReference>
<dbReference type="RefSeq" id="XP_505323.3">
    <property type="nucleotide sequence ID" value="XM_505323.3"/>
</dbReference>
<dbReference type="GeneID" id="2907951"/>
<accession>A0A1D8NN73</accession>
<dbReference type="AlphaFoldDB" id="A0A1D8NN73"/>
<dbReference type="KEGG" id="yli:2907951"/>
<dbReference type="PANTHER" id="PTHR38645:SF1">
    <property type="entry name" value="YALI0F12243P"/>
    <property type="match status" value="1"/>
</dbReference>
<evidence type="ECO:0000313" key="2">
    <source>
        <dbReference type="EMBL" id="AOW07043.1"/>
    </source>
</evidence>
<dbReference type="EMBL" id="CP017558">
    <property type="protein sequence ID" value="AOW07043.1"/>
    <property type="molecule type" value="Genomic_DNA"/>
</dbReference>
<proteinExistence type="predicted"/>
<dbReference type="InterPro" id="IPR029196">
    <property type="entry name" value="HAPSTR1-like"/>
</dbReference>
<dbReference type="VEuPathDB" id="FungiDB:YALI1_F16158g"/>
<dbReference type="Pfam" id="PF15251">
    <property type="entry name" value="TAPR1-like"/>
    <property type="match status" value="1"/>
</dbReference>
<feature type="compositionally biased region" description="Low complexity" evidence="1">
    <location>
        <begin position="106"/>
        <end position="155"/>
    </location>
</feature>
<evidence type="ECO:0000256" key="1">
    <source>
        <dbReference type="SAM" id="MobiDB-lite"/>
    </source>
</evidence>
<gene>
    <name evidence="2" type="ORF">YALI1_F16158g</name>
</gene>
<protein>
    <submittedName>
        <fullName evidence="2">Uncharacterized protein</fullName>
    </submittedName>
</protein>
<name>A0A1D8NN73_YARLL</name>
<dbReference type="PANTHER" id="PTHR38645">
    <property type="entry name" value="CHROMOSOME 9, WHOLE GENOME SHOTGUN SEQUENCE"/>
    <property type="match status" value="1"/>
</dbReference>
<dbReference type="VEuPathDB" id="FungiDB:YALI0_F12243g"/>
<feature type="region of interest" description="Disordered" evidence="1">
    <location>
        <begin position="100"/>
        <end position="160"/>
    </location>
</feature>
<sequence length="216" mass="23600">MDNLKSLGKGLPATAVDTSLALEFRNAANAVTKLYKVSNEKAQVARHEGYKQCLSDVLGFLQQHQQRHVDGLRRESESEGESGDLAHELWKWVTKQEERLDEDDTNTITNTTTTATATATANTNTGGNANTNPNATSSTTAPNPTAATNTNINTTSSQAPHDTDVFRMGFTPFSFSQDLVYPGYAAVKRKGHAHGHVYHCDEDSDEDEGSKRMRLV</sequence>